<keyword evidence="4" id="KW-0997">Cell inner membrane</keyword>
<feature type="transmembrane region" description="Helical" evidence="8">
    <location>
        <begin position="149"/>
        <end position="171"/>
    </location>
</feature>
<keyword evidence="11" id="KW-0378">Hydrolase</keyword>
<gene>
    <name evidence="11" type="primary">comC</name>
    <name evidence="11" type="ORF">SCFA_660070</name>
</gene>
<keyword evidence="11" id="KW-0489">Methyltransferase</keyword>
<keyword evidence="3" id="KW-1003">Cell membrane</keyword>
<accession>A0A485M444</accession>
<evidence type="ECO:0000259" key="10">
    <source>
        <dbReference type="Pfam" id="PF06750"/>
    </source>
</evidence>
<dbReference type="GO" id="GO:0006465">
    <property type="term" value="P:signal peptide processing"/>
    <property type="evidence" value="ECO:0007669"/>
    <property type="project" value="TreeGrafter"/>
</dbReference>
<dbReference type="GO" id="GO:0008168">
    <property type="term" value="F:methyltransferase activity"/>
    <property type="evidence" value="ECO:0007669"/>
    <property type="project" value="UniProtKB-KW"/>
</dbReference>
<feature type="transmembrane region" description="Helical" evidence="8">
    <location>
        <begin position="183"/>
        <end position="216"/>
    </location>
</feature>
<evidence type="ECO:0000259" key="9">
    <source>
        <dbReference type="Pfam" id="PF01478"/>
    </source>
</evidence>
<feature type="domain" description="Prepilin peptidase A24 N-terminal" evidence="10">
    <location>
        <begin position="11"/>
        <end position="94"/>
    </location>
</feature>
<dbReference type="InterPro" id="IPR000045">
    <property type="entry name" value="Prepilin_IV_endopep_pep"/>
</dbReference>
<dbReference type="Pfam" id="PF01478">
    <property type="entry name" value="Peptidase_A24"/>
    <property type="match status" value="1"/>
</dbReference>
<dbReference type="EC" id="3.4.23.43" evidence="11"/>
<comment type="similarity">
    <text evidence="2">Belongs to the peptidase A24 family.</text>
</comment>
<feature type="transmembrane region" description="Helical" evidence="8">
    <location>
        <begin position="6"/>
        <end position="24"/>
    </location>
</feature>
<evidence type="ECO:0000256" key="3">
    <source>
        <dbReference type="ARBA" id="ARBA00022475"/>
    </source>
</evidence>
<evidence type="ECO:0000256" key="7">
    <source>
        <dbReference type="ARBA" id="ARBA00023136"/>
    </source>
</evidence>
<protein>
    <submittedName>
        <fullName evidence="11">Type 4 prepilin-like proteins leader peptide-processing enzyme</fullName>
        <ecNumber evidence="11">2.1.1.-</ecNumber>
        <ecNumber evidence="11">3.4.23.43</ecNumber>
    </submittedName>
</protein>
<dbReference type="AlphaFoldDB" id="A0A485M444"/>
<evidence type="ECO:0000313" key="11">
    <source>
        <dbReference type="EMBL" id="VFU17439.1"/>
    </source>
</evidence>
<keyword evidence="5 8" id="KW-0812">Transmembrane</keyword>
<sequence length="255" mass="27695">MILSVPLAVAVIGLFIGSFLNVCIHRIPREESIVFPSSRCPGCGAKIKPWDNIPVLSYLILRGKCRSCKEKISIRYPLVETLSALLALAMLYRFGLNASFAVYYAWACALLVITFIDLDHQIIPDSLSIGGIVVGLALVWWMPVSYKDAFIGLGLGAGLLVAVIYGYYFLTGKQGMGGGDVKLLGMIGVFTGWQGVLFTIFTGSLLGSLVGIPWALLQKKNMQTAIPFGPFLALGALLYVLFGEMIITWYFGILA</sequence>
<keyword evidence="11" id="KW-0808">Transferase</keyword>
<dbReference type="EC" id="2.1.1.-" evidence="11"/>
<feature type="transmembrane region" description="Helical" evidence="8">
    <location>
        <begin position="228"/>
        <end position="251"/>
    </location>
</feature>
<feature type="transmembrane region" description="Helical" evidence="8">
    <location>
        <begin position="100"/>
        <end position="118"/>
    </location>
</feature>
<evidence type="ECO:0000256" key="2">
    <source>
        <dbReference type="ARBA" id="ARBA00005801"/>
    </source>
</evidence>
<evidence type="ECO:0000256" key="6">
    <source>
        <dbReference type="ARBA" id="ARBA00022989"/>
    </source>
</evidence>
<keyword evidence="6 8" id="KW-1133">Transmembrane helix</keyword>
<feature type="domain" description="Prepilin type IV endopeptidase peptidase" evidence="9">
    <location>
        <begin position="107"/>
        <end position="212"/>
    </location>
</feature>
<dbReference type="InterPro" id="IPR010627">
    <property type="entry name" value="Prepilin_pept_A24_N"/>
</dbReference>
<dbReference type="PRINTS" id="PR00864">
    <property type="entry name" value="PREPILNPTASE"/>
</dbReference>
<feature type="transmembrane region" description="Helical" evidence="8">
    <location>
        <begin position="125"/>
        <end position="143"/>
    </location>
</feature>
<evidence type="ECO:0000256" key="4">
    <source>
        <dbReference type="ARBA" id="ARBA00022519"/>
    </source>
</evidence>
<dbReference type="GO" id="GO:0005886">
    <property type="term" value="C:plasma membrane"/>
    <property type="evidence" value="ECO:0007669"/>
    <property type="project" value="UniProtKB-SubCell"/>
</dbReference>
<dbReference type="EMBL" id="CAADRM010000132">
    <property type="protein sequence ID" value="VFU17439.1"/>
    <property type="molecule type" value="Genomic_DNA"/>
</dbReference>
<name>A0A485M444_9ZZZZ</name>
<dbReference type="GO" id="GO:0004190">
    <property type="term" value="F:aspartic-type endopeptidase activity"/>
    <property type="evidence" value="ECO:0007669"/>
    <property type="project" value="UniProtKB-EC"/>
</dbReference>
<evidence type="ECO:0000256" key="8">
    <source>
        <dbReference type="SAM" id="Phobius"/>
    </source>
</evidence>
<dbReference type="Gene3D" id="1.20.120.1220">
    <property type="match status" value="1"/>
</dbReference>
<dbReference type="Pfam" id="PF06750">
    <property type="entry name" value="A24_N_bact"/>
    <property type="match status" value="1"/>
</dbReference>
<dbReference type="InterPro" id="IPR014032">
    <property type="entry name" value="Peptidase_A24A_bac"/>
</dbReference>
<reference evidence="11" key="1">
    <citation type="submission" date="2019-03" db="EMBL/GenBank/DDBJ databases">
        <authorList>
            <person name="Hao L."/>
        </authorList>
    </citation>
    <scope>NUCLEOTIDE SEQUENCE</scope>
</reference>
<dbReference type="GO" id="GO:0032259">
    <property type="term" value="P:methylation"/>
    <property type="evidence" value="ECO:0007669"/>
    <property type="project" value="UniProtKB-KW"/>
</dbReference>
<proteinExistence type="inferred from homology"/>
<evidence type="ECO:0000256" key="1">
    <source>
        <dbReference type="ARBA" id="ARBA00004429"/>
    </source>
</evidence>
<dbReference type="PANTHER" id="PTHR30487">
    <property type="entry name" value="TYPE 4 PREPILIN-LIKE PROTEINS LEADER PEPTIDE-PROCESSING ENZYME"/>
    <property type="match status" value="1"/>
</dbReference>
<comment type="subcellular location">
    <subcellularLocation>
        <location evidence="1">Cell inner membrane</location>
        <topology evidence="1">Multi-pass membrane protein</topology>
    </subcellularLocation>
</comment>
<dbReference type="PANTHER" id="PTHR30487:SF0">
    <property type="entry name" value="PREPILIN LEADER PEPTIDASE_N-METHYLTRANSFERASE-RELATED"/>
    <property type="match status" value="1"/>
</dbReference>
<organism evidence="11">
    <name type="scientific">anaerobic digester metagenome</name>
    <dbReference type="NCBI Taxonomy" id="1263854"/>
    <lineage>
        <taxon>unclassified sequences</taxon>
        <taxon>metagenomes</taxon>
        <taxon>ecological metagenomes</taxon>
    </lineage>
</organism>
<dbReference type="InterPro" id="IPR050882">
    <property type="entry name" value="Prepilin_peptidase/N-MTase"/>
</dbReference>
<keyword evidence="7 8" id="KW-0472">Membrane</keyword>
<evidence type="ECO:0000256" key="5">
    <source>
        <dbReference type="ARBA" id="ARBA00022692"/>
    </source>
</evidence>